<evidence type="ECO:0000256" key="2">
    <source>
        <dbReference type="ARBA" id="ARBA00047899"/>
    </source>
</evidence>
<accession>A0A1E3NKD9</accession>
<dbReference type="InterPro" id="IPR050839">
    <property type="entry name" value="Rho-assoc_Ser/Thr_Kinase"/>
</dbReference>
<protein>
    <recommendedName>
        <fullName evidence="5">CAP-Gly domain-containing protein</fullName>
    </recommendedName>
</protein>
<evidence type="ECO:0000256" key="1">
    <source>
        <dbReference type="ARBA" id="ARBA00022553"/>
    </source>
</evidence>
<dbReference type="PANTHER" id="PTHR22988">
    <property type="entry name" value="MYOTONIC DYSTROPHY S/T KINASE-RELATED"/>
    <property type="match status" value="1"/>
</dbReference>
<evidence type="ECO:0000313" key="7">
    <source>
        <dbReference type="Proteomes" id="UP000094455"/>
    </source>
</evidence>
<keyword evidence="4" id="KW-0175">Coiled coil</keyword>
<dbReference type="Pfam" id="PF01302">
    <property type="entry name" value="CAP_GLY"/>
    <property type="match status" value="1"/>
</dbReference>
<dbReference type="InterPro" id="IPR000938">
    <property type="entry name" value="CAP-Gly_domain"/>
</dbReference>
<keyword evidence="7" id="KW-1185">Reference proteome</keyword>
<dbReference type="SUPFAM" id="SSF74924">
    <property type="entry name" value="Cap-Gly domain"/>
    <property type="match status" value="1"/>
</dbReference>
<comment type="catalytic activity">
    <reaction evidence="3">
        <text>L-seryl-[protein] + ATP = O-phospho-L-seryl-[protein] + ADP + H(+)</text>
        <dbReference type="Rhea" id="RHEA:17989"/>
        <dbReference type="Rhea" id="RHEA-COMP:9863"/>
        <dbReference type="Rhea" id="RHEA-COMP:11604"/>
        <dbReference type="ChEBI" id="CHEBI:15378"/>
        <dbReference type="ChEBI" id="CHEBI:29999"/>
        <dbReference type="ChEBI" id="CHEBI:30616"/>
        <dbReference type="ChEBI" id="CHEBI:83421"/>
        <dbReference type="ChEBI" id="CHEBI:456216"/>
        <dbReference type="EC" id="2.7.11.1"/>
    </reaction>
</comment>
<dbReference type="GO" id="GO:0004674">
    <property type="term" value="F:protein serine/threonine kinase activity"/>
    <property type="evidence" value="ECO:0007669"/>
    <property type="project" value="UniProtKB-EC"/>
</dbReference>
<reference evidence="6 7" key="1">
    <citation type="journal article" date="2016" name="Proc. Natl. Acad. Sci. U.S.A.">
        <title>Comparative genomics of biotechnologically important yeasts.</title>
        <authorList>
            <person name="Riley R."/>
            <person name="Haridas S."/>
            <person name="Wolfe K.H."/>
            <person name="Lopes M.R."/>
            <person name="Hittinger C.T."/>
            <person name="Goeker M."/>
            <person name="Salamov A.A."/>
            <person name="Wisecaver J.H."/>
            <person name="Long T.M."/>
            <person name="Calvey C.H."/>
            <person name="Aerts A.L."/>
            <person name="Barry K.W."/>
            <person name="Choi C."/>
            <person name="Clum A."/>
            <person name="Coughlan A.Y."/>
            <person name="Deshpande S."/>
            <person name="Douglass A.P."/>
            <person name="Hanson S.J."/>
            <person name="Klenk H.-P."/>
            <person name="LaButti K.M."/>
            <person name="Lapidus A."/>
            <person name="Lindquist E.A."/>
            <person name="Lipzen A.M."/>
            <person name="Meier-Kolthoff J.P."/>
            <person name="Ohm R.A."/>
            <person name="Otillar R.P."/>
            <person name="Pangilinan J.L."/>
            <person name="Peng Y."/>
            <person name="Rokas A."/>
            <person name="Rosa C.A."/>
            <person name="Scheuner C."/>
            <person name="Sibirny A.A."/>
            <person name="Slot J.C."/>
            <person name="Stielow J.B."/>
            <person name="Sun H."/>
            <person name="Kurtzman C.P."/>
            <person name="Blackwell M."/>
            <person name="Grigoriev I.V."/>
            <person name="Jeffries T.W."/>
        </authorList>
    </citation>
    <scope>NUCLEOTIDE SEQUENCE [LARGE SCALE GENOMIC DNA]</scope>
    <source>
        <strain evidence="6 7">NRRL Y-2026</strain>
    </source>
</reference>
<dbReference type="RefSeq" id="XP_019017694.1">
    <property type="nucleotide sequence ID" value="XM_019164257.1"/>
</dbReference>
<feature type="coiled-coil region" evidence="4">
    <location>
        <begin position="116"/>
        <end position="211"/>
    </location>
</feature>
<dbReference type="GO" id="GO:0005856">
    <property type="term" value="C:cytoskeleton"/>
    <property type="evidence" value="ECO:0007669"/>
    <property type="project" value="TreeGrafter"/>
</dbReference>
<proteinExistence type="predicted"/>
<evidence type="ECO:0000256" key="4">
    <source>
        <dbReference type="SAM" id="Coils"/>
    </source>
</evidence>
<evidence type="ECO:0000256" key="3">
    <source>
        <dbReference type="ARBA" id="ARBA00048679"/>
    </source>
</evidence>
<evidence type="ECO:0000259" key="5">
    <source>
        <dbReference type="PROSITE" id="PS50245"/>
    </source>
</evidence>
<keyword evidence="1" id="KW-0597">Phosphoprotein</keyword>
<dbReference type="PANTHER" id="PTHR22988:SF71">
    <property type="entry name" value="CITRON RHO-INTERACTING KINASE"/>
    <property type="match status" value="1"/>
</dbReference>
<dbReference type="Proteomes" id="UP000094455">
    <property type="component" value="Unassembled WGS sequence"/>
</dbReference>
<organism evidence="6 7">
    <name type="scientific">Pichia membranifaciens NRRL Y-2026</name>
    <dbReference type="NCBI Taxonomy" id="763406"/>
    <lineage>
        <taxon>Eukaryota</taxon>
        <taxon>Fungi</taxon>
        <taxon>Dikarya</taxon>
        <taxon>Ascomycota</taxon>
        <taxon>Saccharomycotina</taxon>
        <taxon>Pichiomycetes</taxon>
        <taxon>Pichiales</taxon>
        <taxon>Pichiaceae</taxon>
        <taxon>Pichia</taxon>
    </lineage>
</organism>
<dbReference type="EMBL" id="KV454003">
    <property type="protein sequence ID" value="ODQ46581.1"/>
    <property type="molecule type" value="Genomic_DNA"/>
</dbReference>
<dbReference type="PROSITE" id="PS50245">
    <property type="entry name" value="CAP_GLY_2"/>
    <property type="match status" value="1"/>
</dbReference>
<feature type="coiled-coil region" evidence="4">
    <location>
        <begin position="310"/>
        <end position="344"/>
    </location>
</feature>
<dbReference type="OrthoDB" id="2130750at2759"/>
<comment type="catalytic activity">
    <reaction evidence="2">
        <text>L-threonyl-[protein] + ATP = O-phospho-L-threonyl-[protein] + ADP + H(+)</text>
        <dbReference type="Rhea" id="RHEA:46608"/>
        <dbReference type="Rhea" id="RHEA-COMP:11060"/>
        <dbReference type="Rhea" id="RHEA-COMP:11605"/>
        <dbReference type="ChEBI" id="CHEBI:15378"/>
        <dbReference type="ChEBI" id="CHEBI:30013"/>
        <dbReference type="ChEBI" id="CHEBI:30616"/>
        <dbReference type="ChEBI" id="CHEBI:61977"/>
        <dbReference type="ChEBI" id="CHEBI:456216"/>
        <dbReference type="EC" id="2.7.11.1"/>
    </reaction>
</comment>
<sequence length="759" mass="87264">MDDSDGVYLGCWVSLKLSAATTHIVGTVRHVGPAEFASGDWLGLVLVPECRKFAKNDGSVLGRQYFTLNEEEKEREMASKVPPGSSFGIFVRPQAARPLSTRELIALQDITPDTKINLLCTRIETSKRQLAELSEQLEVTQVERECLASDTDSLRKQLDDLIIEHRALLSTLEERQSGGAGRGEDDLLMENKRLELSLTLLRNDFQQKETEFIETIDSLREDFQTFESKIKSRSGTAVDDDKSSSEFSEYELIVERLTAENSDLLSKVDQMTLKIAELEHLVTLNKDLTACYEQTEKELNDVIAKMGKRISQAAEEISSYQNSLKEANERISSFENYLESNQQNVTKYHGIYKKILSALNESSNAYNKFLLDKISKPEWKNTLQLINQLYRLKYSANIILQYCESGSDDYTKWHILRLKSELMLELVGYEKAHVFDKLLTNAENIITFIMHCVELNDENEDACLLLNMSMELPFDIPNSFLNEEGPFYNSIEPSLLFRELMVYFFSANQQCDSETCLQLKQSRAEHKGVKPKNIETFFADLQEGSFDNLDFAFVIIGEKPFWEIEKEQPQVSTSKSSDQTELELKVKILQSKLLDEKKIHNEIMQLERKRREHEKSESVLEEKLKEAKEKDELLNTQIDKLQKLLAKYGINHSESHTPNLTEEFDILEKSKLLNTIGKQRTLITKLVEHTSEQPDTFKLLEKKLPQPRGLRPPKLAPPIPSIFYRRIDKLFDICSLPISDSVHNHSFNHQKILEYLDTV</sequence>
<dbReference type="GeneID" id="30180944"/>
<dbReference type="Gene3D" id="2.30.30.190">
    <property type="entry name" value="CAP Gly-rich-like domain"/>
    <property type="match status" value="1"/>
</dbReference>
<dbReference type="InterPro" id="IPR036859">
    <property type="entry name" value="CAP-Gly_dom_sf"/>
</dbReference>
<feature type="coiled-coil region" evidence="4">
    <location>
        <begin position="254"/>
        <end position="281"/>
    </location>
</feature>
<feature type="coiled-coil region" evidence="4">
    <location>
        <begin position="596"/>
        <end position="644"/>
    </location>
</feature>
<evidence type="ECO:0000313" key="6">
    <source>
        <dbReference type="EMBL" id="ODQ46581.1"/>
    </source>
</evidence>
<dbReference type="SMART" id="SM01052">
    <property type="entry name" value="CAP_GLY"/>
    <property type="match status" value="1"/>
</dbReference>
<gene>
    <name evidence="6" type="ORF">PICMEDRAFT_72638</name>
</gene>
<feature type="domain" description="CAP-Gly" evidence="5">
    <location>
        <begin position="32"/>
        <end position="92"/>
    </location>
</feature>
<name>A0A1E3NKD9_9ASCO</name>
<dbReference type="STRING" id="763406.A0A1E3NKD9"/>
<dbReference type="AlphaFoldDB" id="A0A1E3NKD9"/>
<dbReference type="GO" id="GO:0005737">
    <property type="term" value="C:cytoplasm"/>
    <property type="evidence" value="ECO:0007669"/>
    <property type="project" value="TreeGrafter"/>
</dbReference>
<dbReference type="GO" id="GO:0031032">
    <property type="term" value="P:actomyosin structure organization"/>
    <property type="evidence" value="ECO:0007669"/>
    <property type="project" value="TreeGrafter"/>
</dbReference>